<name>A0A6M4M9P9_9ALTE</name>
<sequence length="235" mass="26502">MDELEFRRRVYANPFTTDTEVVEAAKNDISKEAFWNELKKLNAQLHQVADVPVPDDFAYKLIWQQTTRDFARHKQRSRWYIALAASVAFSVGIGFTFWYQQQPLDIGSQALAHMRYAELEAPHSALPVSKGQINAKLAGFGAHLVADIGDVEVANYCHLNQVQALHLIVSTTQGKMSVFVVPQHKNMDLPSQFSDNKYQGSGFEYQNTNILVVGNKNADLEPLKSKVKKSLQFST</sequence>
<accession>A0A6M4M9P9</accession>
<dbReference type="OrthoDB" id="6195578at2"/>
<feature type="transmembrane region" description="Helical" evidence="1">
    <location>
        <begin position="79"/>
        <end position="99"/>
    </location>
</feature>
<evidence type="ECO:0000313" key="3">
    <source>
        <dbReference type="Proteomes" id="UP000219285"/>
    </source>
</evidence>
<keyword evidence="1" id="KW-0472">Membrane</keyword>
<keyword evidence="1" id="KW-0812">Transmembrane</keyword>
<protein>
    <submittedName>
        <fullName evidence="2">DUF3379 domain-containing protein</fullName>
    </submittedName>
</protein>
<dbReference type="InterPro" id="IPR021806">
    <property type="entry name" value="DUF3379"/>
</dbReference>
<reference evidence="2 3" key="2">
    <citation type="submission" date="2020-04" db="EMBL/GenBank/DDBJ databases">
        <title>Complete genome sequence of Alteromonas pelagimontana 5.12T.</title>
        <authorList>
            <person name="Sinha R.K."/>
            <person name="Krishnan K.P."/>
            <person name="Kurian J.P."/>
        </authorList>
    </citation>
    <scope>NUCLEOTIDE SEQUENCE [LARGE SCALE GENOMIC DNA]</scope>
    <source>
        <strain evidence="2 3">5.12</strain>
    </source>
</reference>
<dbReference type="Pfam" id="PF11859">
    <property type="entry name" value="DUF3379"/>
    <property type="match status" value="1"/>
</dbReference>
<gene>
    <name evidence="2" type="ORF">CA267_003275</name>
</gene>
<reference evidence="3" key="1">
    <citation type="submission" date="2014-12" db="EMBL/GenBank/DDBJ databases">
        <title>Complete genome sequence of a multi-drug resistant Klebsiella pneumoniae.</title>
        <authorList>
            <person name="Hua X."/>
            <person name="Chen Q."/>
            <person name="Li X."/>
            <person name="Feng Y."/>
            <person name="Ruan Z."/>
            <person name="Yu Y."/>
        </authorList>
    </citation>
    <scope>NUCLEOTIDE SEQUENCE [LARGE SCALE GENOMIC DNA]</scope>
    <source>
        <strain evidence="3">5.12</strain>
    </source>
</reference>
<keyword evidence="3" id="KW-1185">Reference proteome</keyword>
<evidence type="ECO:0000313" key="2">
    <source>
        <dbReference type="EMBL" id="QJR79874.1"/>
    </source>
</evidence>
<dbReference type="Proteomes" id="UP000219285">
    <property type="component" value="Chromosome"/>
</dbReference>
<dbReference type="EMBL" id="CP052766">
    <property type="protein sequence ID" value="QJR79874.1"/>
    <property type="molecule type" value="Genomic_DNA"/>
</dbReference>
<organism evidence="2 3">
    <name type="scientific">Alteromonas pelagimontana</name>
    <dbReference type="NCBI Taxonomy" id="1858656"/>
    <lineage>
        <taxon>Bacteria</taxon>
        <taxon>Pseudomonadati</taxon>
        <taxon>Pseudomonadota</taxon>
        <taxon>Gammaproteobacteria</taxon>
        <taxon>Alteromonadales</taxon>
        <taxon>Alteromonadaceae</taxon>
        <taxon>Alteromonas/Salinimonas group</taxon>
        <taxon>Alteromonas</taxon>
    </lineage>
</organism>
<evidence type="ECO:0000256" key="1">
    <source>
        <dbReference type="SAM" id="Phobius"/>
    </source>
</evidence>
<keyword evidence="1" id="KW-1133">Transmembrane helix</keyword>
<dbReference type="KEGG" id="apel:CA267_003275"/>
<dbReference type="RefSeq" id="WP_075608810.1">
    <property type="nucleotide sequence ID" value="NZ_CP052766.1"/>
</dbReference>
<proteinExistence type="predicted"/>
<dbReference type="AlphaFoldDB" id="A0A6M4M9P9"/>